<evidence type="ECO:0000313" key="2">
    <source>
        <dbReference type="EMBL" id="MBT2328995.1"/>
    </source>
</evidence>
<evidence type="ECO:0000256" key="1">
    <source>
        <dbReference type="SAM" id="MobiDB-lite"/>
    </source>
</evidence>
<reference evidence="2" key="1">
    <citation type="submission" date="2021-03" db="EMBL/GenBank/DDBJ databases">
        <title>Genomic analysis provides insights into the functional capacity of soil bacteria communities inhabiting an altitudinal gradient in the Atacama Desert.</title>
        <authorList>
            <person name="Gonzalez M."/>
            <person name="Maldonado J."/>
            <person name="Maza F."/>
            <person name="Hodar C."/>
            <person name="Cortes M."/>
            <person name="Palma R."/>
            <person name="Andreani C."/>
            <person name="Gaete A."/>
            <person name="Vasquez-Dean J."/>
            <person name="Acuna V."/>
            <person name="Aguado M."/>
            <person name="Mandakovic D."/>
            <person name="Latorre M."/>
            <person name="Orellana A."/>
            <person name="Gutierrez R."/>
            <person name="Montecino M."/>
            <person name="Allende M."/>
            <person name="Maass A."/>
            <person name="Cambiazo V."/>
        </authorList>
    </citation>
    <scope>NUCLEOTIDE SEQUENCE</scope>
    <source>
        <strain evidence="2">ISL-25</strain>
    </source>
</reference>
<dbReference type="EMBL" id="JAGGOB010000020">
    <property type="protein sequence ID" value="MBT2328995.1"/>
    <property type="molecule type" value="Genomic_DNA"/>
</dbReference>
<evidence type="ECO:0008006" key="4">
    <source>
        <dbReference type="Google" id="ProtNLM"/>
    </source>
</evidence>
<dbReference type="AlphaFoldDB" id="A0A944DLE3"/>
<dbReference type="CDD" id="cd17468">
    <property type="entry name" value="T3SS_HrpP_C"/>
    <property type="match status" value="1"/>
</dbReference>
<proteinExistence type="predicted"/>
<protein>
    <recommendedName>
        <fullName evidence="4">Type III secretion protein</fullName>
    </recommendedName>
</protein>
<dbReference type="RefSeq" id="WP_214917875.1">
    <property type="nucleotide sequence ID" value="NZ_JAGGNX010000022.1"/>
</dbReference>
<dbReference type="Proteomes" id="UP000692896">
    <property type="component" value="Unassembled WGS sequence"/>
</dbReference>
<feature type="compositionally biased region" description="Pro residues" evidence="1">
    <location>
        <begin position="9"/>
        <end position="22"/>
    </location>
</feature>
<sequence length="188" mass="21230">MSAHRPALKPAPRPPQTQPSQPPARSRPEPLSNTAVRHERARDIRGETHYESECFEQWLEPQGEFAQPTLCDFGQGGFSDAHPQGQGSSAPAWAPSASNAMLWDAVLTHIEDSRRSAEQQPTDVVIELPNLGEVTVRVTPRQQGMDIVLRFVREAAFERCQQQQQRSAQWLSDRLGQSVRLRMHREFS</sequence>
<dbReference type="InterPro" id="IPR049757">
    <property type="entry name" value="T3SS_HrpP-like_C"/>
</dbReference>
<accession>A0A944DLE3</accession>
<comment type="caution">
    <text evidence="2">The sequence shown here is derived from an EMBL/GenBank/DDBJ whole genome shotgun (WGS) entry which is preliminary data.</text>
</comment>
<gene>
    <name evidence="2" type="ORF">J7E47_09715</name>
</gene>
<organism evidence="2 3">
    <name type="scientific">Pseudomonas fluorescens</name>
    <dbReference type="NCBI Taxonomy" id="294"/>
    <lineage>
        <taxon>Bacteria</taxon>
        <taxon>Pseudomonadati</taxon>
        <taxon>Pseudomonadota</taxon>
        <taxon>Gammaproteobacteria</taxon>
        <taxon>Pseudomonadales</taxon>
        <taxon>Pseudomonadaceae</taxon>
        <taxon>Pseudomonas</taxon>
    </lineage>
</organism>
<name>A0A944DLE3_PSEFL</name>
<feature type="region of interest" description="Disordered" evidence="1">
    <location>
        <begin position="1"/>
        <end position="44"/>
    </location>
</feature>
<evidence type="ECO:0000313" key="3">
    <source>
        <dbReference type="Proteomes" id="UP000692896"/>
    </source>
</evidence>